<proteinExistence type="inferred from homology"/>
<protein>
    <recommendedName>
        <fullName evidence="4">Acrosin</fullName>
        <ecNumber evidence="3">3.4.21.10</ecNumber>
    </recommendedName>
</protein>
<dbReference type="InterPro" id="IPR043504">
    <property type="entry name" value="Peptidase_S1_PA_chymotrypsin"/>
</dbReference>
<evidence type="ECO:0000259" key="10">
    <source>
        <dbReference type="PROSITE" id="PS50240"/>
    </source>
</evidence>
<dbReference type="PROSITE" id="PS00135">
    <property type="entry name" value="TRYPSIN_SER"/>
    <property type="match status" value="1"/>
</dbReference>
<reference evidence="11" key="1">
    <citation type="submission" date="2025-08" db="UniProtKB">
        <authorList>
            <consortium name="Ensembl"/>
        </authorList>
    </citation>
    <scope>IDENTIFICATION</scope>
</reference>
<evidence type="ECO:0000256" key="8">
    <source>
        <dbReference type="ARBA" id="ARBA00023157"/>
    </source>
</evidence>
<comment type="catalytic activity">
    <reaction evidence="1">
        <text>Preferential cleavage: Arg-|-Xaa, Lys-|-Xaa.</text>
        <dbReference type="EC" id="3.4.21.10"/>
    </reaction>
</comment>
<dbReference type="Gene3D" id="2.40.10.10">
    <property type="entry name" value="Trypsin-like serine proteases"/>
    <property type="match status" value="2"/>
</dbReference>
<comment type="similarity">
    <text evidence="2">Belongs to the peptidase S1 family. Snake venom subfamily.</text>
</comment>
<keyword evidence="6 9" id="KW-0378">Hydrolase</keyword>
<dbReference type="GO" id="GO:0004252">
    <property type="term" value="F:serine-type endopeptidase activity"/>
    <property type="evidence" value="ECO:0007669"/>
    <property type="project" value="InterPro"/>
</dbReference>
<dbReference type="PRINTS" id="PR00722">
    <property type="entry name" value="CHYMOTRYPSIN"/>
</dbReference>
<dbReference type="PROSITE" id="PS50240">
    <property type="entry name" value="TRYPSIN_DOM"/>
    <property type="match status" value="1"/>
</dbReference>
<dbReference type="SUPFAM" id="SSF50494">
    <property type="entry name" value="Trypsin-like serine proteases"/>
    <property type="match status" value="1"/>
</dbReference>
<evidence type="ECO:0000256" key="1">
    <source>
        <dbReference type="ARBA" id="ARBA00001656"/>
    </source>
</evidence>
<evidence type="ECO:0000256" key="5">
    <source>
        <dbReference type="ARBA" id="ARBA00022670"/>
    </source>
</evidence>
<dbReference type="SMART" id="SM00020">
    <property type="entry name" value="Tryp_SPc"/>
    <property type="match status" value="1"/>
</dbReference>
<evidence type="ECO:0000313" key="11">
    <source>
        <dbReference type="Ensembl" id="ENSLLTP00000015117.1"/>
    </source>
</evidence>
<evidence type="ECO:0000313" key="12">
    <source>
        <dbReference type="Proteomes" id="UP000694406"/>
    </source>
</evidence>
<dbReference type="Pfam" id="PF00089">
    <property type="entry name" value="Trypsin"/>
    <property type="match status" value="1"/>
</dbReference>
<dbReference type="PANTHER" id="PTHR24252">
    <property type="entry name" value="ACROSIN-RELATED"/>
    <property type="match status" value="1"/>
</dbReference>
<name>A0A8C5WUQ2_LATLA</name>
<dbReference type="GeneTree" id="ENSGT00940000162777"/>
<dbReference type="GO" id="GO:0035821">
    <property type="term" value="P:modulation of process of another organism"/>
    <property type="evidence" value="ECO:0007669"/>
    <property type="project" value="UniProtKB-ARBA"/>
</dbReference>
<keyword evidence="12" id="KW-1185">Reference proteome</keyword>
<dbReference type="InterPro" id="IPR001314">
    <property type="entry name" value="Peptidase_S1A"/>
</dbReference>
<dbReference type="CDD" id="cd00190">
    <property type="entry name" value="Tryp_SPc"/>
    <property type="match status" value="1"/>
</dbReference>
<evidence type="ECO:0000256" key="7">
    <source>
        <dbReference type="ARBA" id="ARBA00022825"/>
    </source>
</evidence>
<keyword evidence="8" id="KW-1015">Disulfide bond</keyword>
<dbReference type="InterPro" id="IPR033116">
    <property type="entry name" value="TRYPSIN_SER"/>
</dbReference>
<accession>A0A8C5WUQ2</accession>
<dbReference type="GO" id="GO:0005576">
    <property type="term" value="C:extracellular region"/>
    <property type="evidence" value="ECO:0007669"/>
    <property type="project" value="UniProtKB-ARBA"/>
</dbReference>
<dbReference type="InterPro" id="IPR018114">
    <property type="entry name" value="TRYPSIN_HIS"/>
</dbReference>
<evidence type="ECO:0000256" key="6">
    <source>
        <dbReference type="ARBA" id="ARBA00022801"/>
    </source>
</evidence>
<evidence type="ECO:0000256" key="9">
    <source>
        <dbReference type="RuleBase" id="RU363034"/>
    </source>
</evidence>
<evidence type="ECO:0000256" key="3">
    <source>
        <dbReference type="ARBA" id="ARBA00012050"/>
    </source>
</evidence>
<dbReference type="GO" id="GO:0006508">
    <property type="term" value="P:proteolysis"/>
    <property type="evidence" value="ECO:0007669"/>
    <property type="project" value="UniProtKB-KW"/>
</dbReference>
<dbReference type="PANTHER" id="PTHR24252:SF8">
    <property type="entry name" value="ACROSIN"/>
    <property type="match status" value="1"/>
</dbReference>
<dbReference type="GO" id="GO:0007340">
    <property type="term" value="P:acrosome reaction"/>
    <property type="evidence" value="ECO:0007669"/>
    <property type="project" value="TreeGrafter"/>
</dbReference>
<evidence type="ECO:0000256" key="2">
    <source>
        <dbReference type="ARBA" id="ARBA00009228"/>
    </source>
</evidence>
<dbReference type="Proteomes" id="UP000694406">
    <property type="component" value="Unplaced"/>
</dbReference>
<dbReference type="AlphaFoldDB" id="A0A8C5WUQ2"/>
<dbReference type="InterPro" id="IPR009003">
    <property type="entry name" value="Peptidase_S1_PA"/>
</dbReference>
<dbReference type="Ensembl" id="ENSLLTT00000015710.1">
    <property type="protein sequence ID" value="ENSLLTP00000015117.1"/>
    <property type="gene ID" value="ENSLLTG00000011587.1"/>
</dbReference>
<organism evidence="11 12">
    <name type="scientific">Laticauda laticaudata</name>
    <name type="common">Blue-ringed sea krait</name>
    <name type="synonym">Blue-lipped sea krait</name>
    <dbReference type="NCBI Taxonomy" id="8630"/>
    <lineage>
        <taxon>Eukaryota</taxon>
        <taxon>Metazoa</taxon>
        <taxon>Chordata</taxon>
        <taxon>Craniata</taxon>
        <taxon>Vertebrata</taxon>
        <taxon>Euteleostomi</taxon>
        <taxon>Lepidosauria</taxon>
        <taxon>Squamata</taxon>
        <taxon>Bifurcata</taxon>
        <taxon>Unidentata</taxon>
        <taxon>Episquamata</taxon>
        <taxon>Toxicofera</taxon>
        <taxon>Serpentes</taxon>
        <taxon>Colubroidea</taxon>
        <taxon>Elapidae</taxon>
        <taxon>Laticaudinae</taxon>
        <taxon>Laticauda</taxon>
    </lineage>
</organism>
<sequence length="323" mass="35269">VKWNVSLSALATGCREGGTWGSMLVSPSSVCGRHPLVLRHGQSEQVVGGADSQPGAWPWVVSLQLPTITGHKHSCGGSLVSGRWILTAAHCFQNKRVTVNYMDLPHWRAVIGAWKLSSLSSEVHVRYIKRIIIHEDYQRSTETSDIALMELDQPVKCSDYIQPACLPDMTVTVSLLNHCYISGWGILGKAAVREVTDVMHEVRVNRFSVAQCNSSGWYNGAIEEHTLCAGYEEGGADICQGDSGGPLMCQEDGSQPFWIIGITSWGQGCGKVHKPGVYTDTQHFYPWIKQLAGPMPQPPPTPMPIPTIKNFGNASNFLWGAVA</sequence>
<evidence type="ECO:0000256" key="4">
    <source>
        <dbReference type="ARBA" id="ARBA00017161"/>
    </source>
</evidence>
<keyword evidence="7 9" id="KW-0720">Serine protease</keyword>
<feature type="domain" description="Peptidase S1" evidence="10">
    <location>
        <begin position="46"/>
        <end position="293"/>
    </location>
</feature>
<dbReference type="PROSITE" id="PS00134">
    <property type="entry name" value="TRYPSIN_HIS"/>
    <property type="match status" value="1"/>
</dbReference>
<dbReference type="FunFam" id="2.40.10.10:FF:000003">
    <property type="entry name" value="Transmembrane serine protease 3"/>
    <property type="match status" value="1"/>
</dbReference>
<keyword evidence="5 9" id="KW-0645">Protease</keyword>
<reference evidence="11" key="2">
    <citation type="submission" date="2025-09" db="UniProtKB">
        <authorList>
            <consortium name="Ensembl"/>
        </authorList>
    </citation>
    <scope>IDENTIFICATION</scope>
</reference>
<dbReference type="EC" id="3.4.21.10" evidence="3"/>
<dbReference type="InterPro" id="IPR001254">
    <property type="entry name" value="Trypsin_dom"/>
</dbReference>